<dbReference type="EMBL" id="WIXE01010104">
    <property type="protein sequence ID" value="KAK5977871.1"/>
    <property type="molecule type" value="Genomic_DNA"/>
</dbReference>
<evidence type="ECO:0000313" key="4">
    <source>
        <dbReference type="Proteomes" id="UP001331761"/>
    </source>
</evidence>
<evidence type="ECO:0000313" key="3">
    <source>
        <dbReference type="EMBL" id="KAK5977871.1"/>
    </source>
</evidence>
<sequence>MLHINSLLLFLVVSLLTPSEAFPYYGPLFEVPDPMIQGAPEPPLGPGGPILGAPGPPMGPPPMIEPQIIPPPLMGPFGSQSIVQVEVEEQAIGGLPGVLAEEV</sequence>
<protein>
    <submittedName>
        <fullName evidence="3">Uncharacterized protein</fullName>
    </submittedName>
</protein>
<feature type="chain" id="PRO_5042832056" evidence="2">
    <location>
        <begin position="22"/>
        <end position="103"/>
    </location>
</feature>
<organism evidence="3 4">
    <name type="scientific">Trichostrongylus colubriformis</name>
    <name type="common">Black scour worm</name>
    <dbReference type="NCBI Taxonomy" id="6319"/>
    <lineage>
        <taxon>Eukaryota</taxon>
        <taxon>Metazoa</taxon>
        <taxon>Ecdysozoa</taxon>
        <taxon>Nematoda</taxon>
        <taxon>Chromadorea</taxon>
        <taxon>Rhabditida</taxon>
        <taxon>Rhabditina</taxon>
        <taxon>Rhabditomorpha</taxon>
        <taxon>Strongyloidea</taxon>
        <taxon>Trichostrongylidae</taxon>
        <taxon>Trichostrongylus</taxon>
    </lineage>
</organism>
<name>A0AAN8FDT5_TRICO</name>
<keyword evidence="2" id="KW-0732">Signal</keyword>
<feature type="signal peptide" evidence="2">
    <location>
        <begin position="1"/>
        <end position="21"/>
    </location>
</feature>
<evidence type="ECO:0000256" key="1">
    <source>
        <dbReference type="SAM" id="MobiDB-lite"/>
    </source>
</evidence>
<dbReference type="Proteomes" id="UP001331761">
    <property type="component" value="Unassembled WGS sequence"/>
</dbReference>
<feature type="compositionally biased region" description="Pro residues" evidence="1">
    <location>
        <begin position="54"/>
        <end position="65"/>
    </location>
</feature>
<gene>
    <name evidence="3" type="ORF">GCK32_006997</name>
</gene>
<comment type="caution">
    <text evidence="3">The sequence shown here is derived from an EMBL/GenBank/DDBJ whole genome shotgun (WGS) entry which is preliminary data.</text>
</comment>
<keyword evidence="4" id="KW-1185">Reference proteome</keyword>
<feature type="region of interest" description="Disordered" evidence="1">
    <location>
        <begin position="36"/>
        <end position="65"/>
    </location>
</feature>
<reference evidence="3 4" key="1">
    <citation type="submission" date="2019-10" db="EMBL/GenBank/DDBJ databases">
        <title>Assembly and Annotation for the nematode Trichostrongylus colubriformis.</title>
        <authorList>
            <person name="Martin J."/>
        </authorList>
    </citation>
    <scope>NUCLEOTIDE SEQUENCE [LARGE SCALE GENOMIC DNA]</scope>
    <source>
        <strain evidence="3">G859</strain>
        <tissue evidence="3">Whole worm</tissue>
    </source>
</reference>
<dbReference type="AlphaFoldDB" id="A0AAN8FDT5"/>
<accession>A0AAN8FDT5</accession>
<evidence type="ECO:0000256" key="2">
    <source>
        <dbReference type="SAM" id="SignalP"/>
    </source>
</evidence>
<proteinExistence type="predicted"/>